<dbReference type="RefSeq" id="WP_354915340.1">
    <property type="nucleotide sequence ID" value="NZ_JBHTCG010000001.1"/>
</dbReference>
<comment type="caution">
    <text evidence="1">The sequence shown here is derived from an EMBL/GenBank/DDBJ whole genome shotgun (WGS) entry which is preliminary data.</text>
</comment>
<organism evidence="1 2">
    <name type="scientific">Sphaerisporangium rhizosphaerae</name>
    <dbReference type="NCBI Taxonomy" id="2269375"/>
    <lineage>
        <taxon>Bacteria</taxon>
        <taxon>Bacillati</taxon>
        <taxon>Actinomycetota</taxon>
        <taxon>Actinomycetes</taxon>
        <taxon>Streptosporangiales</taxon>
        <taxon>Streptosporangiaceae</taxon>
        <taxon>Sphaerisporangium</taxon>
    </lineage>
</organism>
<sequence length="128" mass="13818">MAGNDGYQDFHLDGDWPGTDAKGKTDVHHTNVENLLRDLLTDVEQLKGVKSGSLSHLRAFGKVSPTHLGEWDAAQQLGTVLGQGHTAVTASYEKLIAQYEAAIETIRTAYGNLKNAETASTVDQVKLV</sequence>
<proteinExistence type="predicted"/>
<name>A0ABW2NX48_9ACTN</name>
<dbReference type="EMBL" id="JBHTCG010000001">
    <property type="protein sequence ID" value="MFC7380842.1"/>
    <property type="molecule type" value="Genomic_DNA"/>
</dbReference>
<reference evidence="2" key="1">
    <citation type="journal article" date="2019" name="Int. J. Syst. Evol. Microbiol.">
        <title>The Global Catalogue of Microorganisms (GCM) 10K type strain sequencing project: providing services to taxonomists for standard genome sequencing and annotation.</title>
        <authorList>
            <consortium name="The Broad Institute Genomics Platform"/>
            <consortium name="The Broad Institute Genome Sequencing Center for Infectious Disease"/>
            <person name="Wu L."/>
            <person name="Ma J."/>
        </authorList>
    </citation>
    <scope>NUCLEOTIDE SEQUENCE [LARGE SCALE GENOMIC DNA]</scope>
    <source>
        <strain evidence="2">CECT 7649</strain>
    </source>
</reference>
<keyword evidence="2" id="KW-1185">Reference proteome</keyword>
<dbReference type="Proteomes" id="UP001596496">
    <property type="component" value="Unassembled WGS sequence"/>
</dbReference>
<protein>
    <recommendedName>
        <fullName evidence="3">PE domain-containing protein</fullName>
    </recommendedName>
</protein>
<evidence type="ECO:0008006" key="3">
    <source>
        <dbReference type="Google" id="ProtNLM"/>
    </source>
</evidence>
<evidence type="ECO:0000313" key="2">
    <source>
        <dbReference type="Proteomes" id="UP001596496"/>
    </source>
</evidence>
<gene>
    <name evidence="1" type="ORF">ACFQSB_01410</name>
</gene>
<evidence type="ECO:0000313" key="1">
    <source>
        <dbReference type="EMBL" id="MFC7380842.1"/>
    </source>
</evidence>
<accession>A0ABW2NX48</accession>